<keyword evidence="1" id="KW-0175">Coiled coil</keyword>
<dbReference type="Proteomes" id="UP000887578">
    <property type="component" value="Unplaced"/>
</dbReference>
<organism evidence="3 4">
    <name type="scientific">Panagrolaimus davidi</name>
    <dbReference type="NCBI Taxonomy" id="227884"/>
    <lineage>
        <taxon>Eukaryota</taxon>
        <taxon>Metazoa</taxon>
        <taxon>Ecdysozoa</taxon>
        <taxon>Nematoda</taxon>
        <taxon>Chromadorea</taxon>
        <taxon>Rhabditida</taxon>
        <taxon>Tylenchina</taxon>
        <taxon>Panagrolaimomorpha</taxon>
        <taxon>Panagrolaimoidea</taxon>
        <taxon>Panagrolaimidae</taxon>
        <taxon>Panagrolaimus</taxon>
    </lineage>
</organism>
<accession>A0A914PI47</accession>
<evidence type="ECO:0000256" key="2">
    <source>
        <dbReference type="SAM" id="Phobius"/>
    </source>
</evidence>
<keyword evidence="2" id="KW-0812">Transmembrane</keyword>
<name>A0A914PI47_9BILA</name>
<keyword evidence="2" id="KW-1133">Transmembrane helix</keyword>
<feature type="transmembrane region" description="Helical" evidence="2">
    <location>
        <begin position="50"/>
        <end position="68"/>
    </location>
</feature>
<evidence type="ECO:0000256" key="1">
    <source>
        <dbReference type="SAM" id="Coils"/>
    </source>
</evidence>
<sequence>MERKLIRAPVYEYSKIKCVLALVLGVLILLGFMSVFIEICIVFRQKVLCFAALFSPIFLPLIIFYFTYQRAKKIDIPSKFYHADLLLHTEYLALKKEYERAFEGQILIHKKGFPADMSAEDKMNLCKNYEEIIKTAGPILDKQDDIRFKCSWKMTLGYIKIPAIYKDDKTQKEKNVIDNHINGNNFVESGITSFSLESKSTEAVQNQSSAPSEVTTTVNHKNEFCVGEKIDMEKIIKKLETLETEITEIKSAKEASEEKMKKQLETIENQFAKIQAENETLKETIEKILESQIVF</sequence>
<dbReference type="AlphaFoldDB" id="A0A914PI47"/>
<keyword evidence="3" id="KW-1185">Reference proteome</keyword>
<feature type="transmembrane region" description="Helical" evidence="2">
    <location>
        <begin position="20"/>
        <end position="44"/>
    </location>
</feature>
<keyword evidence="2" id="KW-0472">Membrane</keyword>
<protein>
    <submittedName>
        <fullName evidence="4">Uncharacterized protein</fullName>
    </submittedName>
</protein>
<evidence type="ECO:0000313" key="4">
    <source>
        <dbReference type="WBParaSite" id="PDA_v2.g18019.t1"/>
    </source>
</evidence>
<reference evidence="4" key="1">
    <citation type="submission" date="2022-11" db="UniProtKB">
        <authorList>
            <consortium name="WormBaseParasite"/>
        </authorList>
    </citation>
    <scope>IDENTIFICATION</scope>
</reference>
<proteinExistence type="predicted"/>
<feature type="coiled-coil region" evidence="1">
    <location>
        <begin position="232"/>
        <end position="291"/>
    </location>
</feature>
<evidence type="ECO:0000313" key="3">
    <source>
        <dbReference type="Proteomes" id="UP000887578"/>
    </source>
</evidence>
<dbReference type="WBParaSite" id="PDA_v2.g18019.t1">
    <property type="protein sequence ID" value="PDA_v2.g18019.t1"/>
    <property type="gene ID" value="PDA_v2.g18019"/>
</dbReference>